<evidence type="ECO:0000256" key="1">
    <source>
        <dbReference type="SAM" id="MobiDB-lite"/>
    </source>
</evidence>
<dbReference type="Pfam" id="PF04801">
    <property type="entry name" value="RPC5"/>
    <property type="match status" value="1"/>
</dbReference>
<evidence type="ECO:0000313" key="2">
    <source>
        <dbReference type="EMBL" id="KAL0278358.1"/>
    </source>
</evidence>
<feature type="compositionally biased region" description="Polar residues" evidence="1">
    <location>
        <begin position="448"/>
        <end position="458"/>
    </location>
</feature>
<name>A0AAW2I9J9_9NEOP</name>
<protein>
    <recommendedName>
        <fullName evidence="3">DNA-directed RNA polymerase III subunit RPC5</fullName>
    </recommendedName>
</protein>
<dbReference type="PANTHER" id="PTHR12069">
    <property type="entry name" value="DNA-DIRECTED RNA POLYMERASES III 80 KDA POLYPEPTIDE RNA POLYMERASE III SUBUNIT 5"/>
    <property type="match status" value="1"/>
</dbReference>
<comment type="caution">
    <text evidence="2">The sequence shown here is derived from an EMBL/GenBank/DDBJ whole genome shotgun (WGS) entry which is preliminary data.</text>
</comment>
<evidence type="ECO:0008006" key="3">
    <source>
        <dbReference type="Google" id="ProtNLM"/>
    </source>
</evidence>
<dbReference type="AlphaFoldDB" id="A0AAW2I9J9"/>
<dbReference type="GO" id="GO:0042797">
    <property type="term" value="P:tRNA transcription by RNA polymerase III"/>
    <property type="evidence" value="ECO:0007669"/>
    <property type="project" value="TreeGrafter"/>
</dbReference>
<dbReference type="InterPro" id="IPR006886">
    <property type="entry name" value="RNA_pol_III_Rpc5"/>
</dbReference>
<proteinExistence type="predicted"/>
<reference evidence="2" key="1">
    <citation type="journal article" date="2024" name="Gigascience">
        <title>Chromosome-level genome of the poultry shaft louse Menopon gallinae provides insight into the host-switching and adaptive evolution of parasitic lice.</title>
        <authorList>
            <person name="Xu Y."/>
            <person name="Ma L."/>
            <person name="Liu S."/>
            <person name="Liang Y."/>
            <person name="Liu Q."/>
            <person name="He Z."/>
            <person name="Tian L."/>
            <person name="Duan Y."/>
            <person name="Cai W."/>
            <person name="Li H."/>
            <person name="Song F."/>
        </authorList>
    </citation>
    <scope>NUCLEOTIDE SEQUENCE</scope>
    <source>
        <strain evidence="2">Cailab_2023a</strain>
    </source>
</reference>
<accession>A0AAW2I9J9</accession>
<gene>
    <name evidence="2" type="ORF">PYX00_000196</name>
</gene>
<dbReference type="PANTHER" id="PTHR12069:SF0">
    <property type="entry name" value="DNA-DIRECTED RNA POLYMERASE III SUBUNIT RPC5"/>
    <property type="match status" value="1"/>
</dbReference>
<dbReference type="EMBL" id="JARGDH010000001">
    <property type="protein sequence ID" value="KAL0278358.1"/>
    <property type="molecule type" value="Genomic_DNA"/>
</dbReference>
<sequence length="490" mass="56027">MEEDGIIKEIPVFLSQTLSKGLVVYQFPYGDGGLNPSNSNVIQCSIKENPHEIMLELERNTNSVNYSLARGEQIAINVDGRDALSKNPEDVTFPKSVMDRQTYISKSYSDLNFAVGVLHENELHLTPLETVSLLRPSFKYLDKSDKRSKSEGKDNTDLDFSGDDEEEPKQIVVKFARQESEKTKKARERSFSHVSKMNAKETWYKSNYYDKRTDKSEIEFSKLYCKKINEKTNEMKVDNLQLLTHLSLNDGSLCSNSTHGHSLSMLCKMPLVERVKKFLQNARLIQFSQLTTLLGGSSEVQDYLKAVQQVAVLVQGCWVVQSDIVYNKEVFPGGVPGSLMKRSRDYILYLFTKSRTVTRQKIQETVKLPSELIKQILEELSQLVPESNDWEFLLAADLDFIKSYPDVAQRQAIKWEMKHEQLIESFKNSDINLSSVTPSKHRRKSYRDSSLSSDNESGTENRRKGYQITGHKIRRTKKNSQSSDVTPQNS</sequence>
<organism evidence="2">
    <name type="scientific">Menopon gallinae</name>
    <name type="common">poultry shaft louse</name>
    <dbReference type="NCBI Taxonomy" id="328185"/>
    <lineage>
        <taxon>Eukaryota</taxon>
        <taxon>Metazoa</taxon>
        <taxon>Ecdysozoa</taxon>
        <taxon>Arthropoda</taxon>
        <taxon>Hexapoda</taxon>
        <taxon>Insecta</taxon>
        <taxon>Pterygota</taxon>
        <taxon>Neoptera</taxon>
        <taxon>Paraneoptera</taxon>
        <taxon>Psocodea</taxon>
        <taxon>Troctomorpha</taxon>
        <taxon>Phthiraptera</taxon>
        <taxon>Amblycera</taxon>
        <taxon>Menoponidae</taxon>
        <taxon>Menopon</taxon>
    </lineage>
</organism>
<dbReference type="GO" id="GO:0005666">
    <property type="term" value="C:RNA polymerase III complex"/>
    <property type="evidence" value="ECO:0007669"/>
    <property type="project" value="TreeGrafter"/>
</dbReference>
<feature type="compositionally biased region" description="Basic and acidic residues" evidence="1">
    <location>
        <begin position="144"/>
        <end position="156"/>
    </location>
</feature>
<feature type="region of interest" description="Disordered" evidence="1">
    <location>
        <begin position="433"/>
        <end position="490"/>
    </location>
</feature>
<feature type="region of interest" description="Disordered" evidence="1">
    <location>
        <begin position="144"/>
        <end position="164"/>
    </location>
</feature>
<feature type="compositionally biased region" description="Polar residues" evidence="1">
    <location>
        <begin position="479"/>
        <end position="490"/>
    </location>
</feature>